<evidence type="ECO:0000313" key="3">
    <source>
        <dbReference type="Proteomes" id="UP000001072"/>
    </source>
</evidence>
<keyword evidence="3" id="KW-1185">Reference proteome</keyword>
<dbReference type="InParanoid" id="F4S132"/>
<dbReference type="VEuPathDB" id="FungiDB:MELLADRAFT_66914"/>
<proteinExistence type="predicted"/>
<organism evidence="3">
    <name type="scientific">Melampsora larici-populina (strain 98AG31 / pathotype 3-4-7)</name>
    <name type="common">Poplar leaf rust fungus</name>
    <dbReference type="NCBI Taxonomy" id="747676"/>
    <lineage>
        <taxon>Eukaryota</taxon>
        <taxon>Fungi</taxon>
        <taxon>Dikarya</taxon>
        <taxon>Basidiomycota</taxon>
        <taxon>Pucciniomycotina</taxon>
        <taxon>Pucciniomycetes</taxon>
        <taxon>Pucciniales</taxon>
        <taxon>Melampsoraceae</taxon>
        <taxon>Melampsora</taxon>
    </lineage>
</organism>
<name>F4S132_MELLP</name>
<reference evidence="3" key="1">
    <citation type="journal article" date="2011" name="Proc. Natl. Acad. Sci. U.S.A.">
        <title>Obligate biotrophy features unraveled by the genomic analysis of rust fungi.</title>
        <authorList>
            <person name="Duplessis S."/>
            <person name="Cuomo C.A."/>
            <person name="Lin Y.-C."/>
            <person name="Aerts A."/>
            <person name="Tisserant E."/>
            <person name="Veneault-Fourrey C."/>
            <person name="Joly D.L."/>
            <person name="Hacquard S."/>
            <person name="Amselem J."/>
            <person name="Cantarel B.L."/>
            <person name="Chiu R."/>
            <person name="Coutinho P.M."/>
            <person name="Feau N."/>
            <person name="Field M."/>
            <person name="Frey P."/>
            <person name="Gelhaye E."/>
            <person name="Goldberg J."/>
            <person name="Grabherr M.G."/>
            <person name="Kodira C.D."/>
            <person name="Kohler A."/>
            <person name="Kuees U."/>
            <person name="Lindquist E.A."/>
            <person name="Lucas S.M."/>
            <person name="Mago R."/>
            <person name="Mauceli E."/>
            <person name="Morin E."/>
            <person name="Murat C."/>
            <person name="Pangilinan J.L."/>
            <person name="Park R."/>
            <person name="Pearson M."/>
            <person name="Quesneville H."/>
            <person name="Rouhier N."/>
            <person name="Sakthikumar S."/>
            <person name="Salamov A.A."/>
            <person name="Schmutz J."/>
            <person name="Selles B."/>
            <person name="Shapiro H."/>
            <person name="Tanguay P."/>
            <person name="Tuskan G.A."/>
            <person name="Henrissat B."/>
            <person name="Van de Peer Y."/>
            <person name="Rouze P."/>
            <person name="Ellis J.G."/>
            <person name="Dodds P.N."/>
            <person name="Schein J.E."/>
            <person name="Zhong S."/>
            <person name="Hamelin R.C."/>
            <person name="Grigoriev I.V."/>
            <person name="Szabo L.J."/>
            <person name="Martin F."/>
        </authorList>
    </citation>
    <scope>NUCLEOTIDE SEQUENCE [LARGE SCALE GENOMIC DNA]</scope>
    <source>
        <strain evidence="3">98AG31 / pathotype 3-4-7</strain>
    </source>
</reference>
<dbReference type="AlphaFoldDB" id="F4S132"/>
<feature type="region of interest" description="Disordered" evidence="1">
    <location>
        <begin position="1"/>
        <end position="82"/>
    </location>
</feature>
<dbReference type="HOGENOM" id="CLU_2264331_0_0_1"/>
<feature type="compositionally biased region" description="Low complexity" evidence="1">
    <location>
        <begin position="1"/>
        <end position="28"/>
    </location>
</feature>
<dbReference type="KEGG" id="mlr:MELLADRAFT_66914"/>
<dbReference type="GeneID" id="18930727"/>
<accession>F4S132</accession>
<dbReference type="RefSeq" id="XP_007415055.1">
    <property type="nucleotide sequence ID" value="XM_007414993.1"/>
</dbReference>
<dbReference type="EMBL" id="GL883136">
    <property type="protein sequence ID" value="EGG01710.1"/>
    <property type="molecule type" value="Genomic_DNA"/>
</dbReference>
<evidence type="ECO:0000313" key="2">
    <source>
        <dbReference type="EMBL" id="EGG01710.1"/>
    </source>
</evidence>
<protein>
    <submittedName>
        <fullName evidence="2">Uncharacterized protein</fullName>
    </submittedName>
</protein>
<evidence type="ECO:0000256" key="1">
    <source>
        <dbReference type="SAM" id="MobiDB-lite"/>
    </source>
</evidence>
<gene>
    <name evidence="2" type="ORF">MELLADRAFT_66914</name>
</gene>
<sequence>MSSLESTSNENPSSSPIAITSSSDTSTSNQGLMPPDDIPMHGLTPPDSSTSASTEEDAPVTSPGSVIAHDDTQPNEVKHPDILTPNNMVLCSELSTRPYGHFF</sequence>
<dbReference type="Proteomes" id="UP000001072">
    <property type="component" value="Unassembled WGS sequence"/>
</dbReference>
<feature type="compositionally biased region" description="Basic and acidic residues" evidence="1">
    <location>
        <begin position="68"/>
        <end position="81"/>
    </location>
</feature>